<gene>
    <name evidence="1" type="ORF">BKA16_001285</name>
</gene>
<dbReference type="EMBL" id="JACIFP010000001">
    <property type="protein sequence ID" value="MBB4134733.1"/>
    <property type="molecule type" value="Genomic_DNA"/>
</dbReference>
<dbReference type="Proteomes" id="UP000551501">
    <property type="component" value="Unassembled WGS sequence"/>
</dbReference>
<dbReference type="RefSeq" id="WP_183369862.1">
    <property type="nucleotide sequence ID" value="NZ_BAABHL010000083.1"/>
</dbReference>
<proteinExistence type="predicted"/>
<evidence type="ECO:0000313" key="1">
    <source>
        <dbReference type="EMBL" id="MBB4134733.1"/>
    </source>
</evidence>
<dbReference type="AlphaFoldDB" id="A0A840EWQ3"/>
<sequence length="68" mass="7573">MFNTQSIRPRSEAEQPDDRVIREHIEALAEHGYVVGVRCRNCGAILTARRSVDLHVGPVCRGRVDTSA</sequence>
<name>A0A840EWQ3_9ACTN</name>
<comment type="caution">
    <text evidence="1">The sequence shown here is derived from an EMBL/GenBank/DDBJ whole genome shotgun (WGS) entry which is preliminary data.</text>
</comment>
<dbReference type="Pfam" id="PF19474">
    <property type="entry name" value="DUF6011"/>
    <property type="match status" value="1"/>
</dbReference>
<accession>A0A840EWQ3</accession>
<reference evidence="1 2" key="1">
    <citation type="submission" date="2020-08" db="EMBL/GenBank/DDBJ databases">
        <title>Sequencing the genomes of 1000 actinobacteria strains.</title>
        <authorList>
            <person name="Klenk H.-P."/>
        </authorList>
    </citation>
    <scope>NUCLEOTIDE SEQUENCE [LARGE SCALE GENOMIC DNA]</scope>
    <source>
        <strain evidence="1 2">DSM 45298</strain>
    </source>
</reference>
<keyword evidence="2" id="KW-1185">Reference proteome</keyword>
<protein>
    <submittedName>
        <fullName evidence="1">Putative OB-fold protein</fullName>
    </submittedName>
</protein>
<organism evidence="1 2">
    <name type="scientific">Gordonia humi</name>
    <dbReference type="NCBI Taxonomy" id="686429"/>
    <lineage>
        <taxon>Bacteria</taxon>
        <taxon>Bacillati</taxon>
        <taxon>Actinomycetota</taxon>
        <taxon>Actinomycetes</taxon>
        <taxon>Mycobacteriales</taxon>
        <taxon>Gordoniaceae</taxon>
        <taxon>Gordonia</taxon>
    </lineage>
</organism>
<dbReference type="InterPro" id="IPR046053">
    <property type="entry name" value="DUF6011"/>
</dbReference>
<evidence type="ECO:0000313" key="2">
    <source>
        <dbReference type="Proteomes" id="UP000551501"/>
    </source>
</evidence>